<reference evidence="2 3" key="1">
    <citation type="submission" date="2021-04" db="EMBL/GenBank/DDBJ databases">
        <authorList>
            <person name="Bliznina A."/>
        </authorList>
    </citation>
    <scope>NUCLEOTIDE SEQUENCE [LARGE SCALE GENOMIC DNA]</scope>
</reference>
<name>A0ABN7SCW2_OIKDI</name>
<proteinExistence type="predicted"/>
<gene>
    <name evidence="2" type="ORF">OKIOD_LOCUS6445</name>
</gene>
<keyword evidence="1" id="KW-1133">Transmembrane helix</keyword>
<feature type="transmembrane region" description="Helical" evidence="1">
    <location>
        <begin position="12"/>
        <end position="34"/>
    </location>
</feature>
<keyword evidence="1" id="KW-0812">Transmembrane</keyword>
<organism evidence="2 3">
    <name type="scientific">Oikopleura dioica</name>
    <name type="common">Tunicate</name>
    <dbReference type="NCBI Taxonomy" id="34765"/>
    <lineage>
        <taxon>Eukaryota</taxon>
        <taxon>Metazoa</taxon>
        <taxon>Chordata</taxon>
        <taxon>Tunicata</taxon>
        <taxon>Appendicularia</taxon>
        <taxon>Copelata</taxon>
        <taxon>Oikopleuridae</taxon>
        <taxon>Oikopleura</taxon>
    </lineage>
</organism>
<feature type="transmembrane region" description="Helical" evidence="1">
    <location>
        <begin position="83"/>
        <end position="103"/>
    </location>
</feature>
<evidence type="ECO:0000313" key="2">
    <source>
        <dbReference type="EMBL" id="CAG5097006.1"/>
    </source>
</evidence>
<feature type="transmembrane region" description="Helical" evidence="1">
    <location>
        <begin position="109"/>
        <end position="128"/>
    </location>
</feature>
<accession>A0ABN7SCW2</accession>
<protein>
    <submittedName>
        <fullName evidence="2">Oidioi.mRNA.OKI2018_I69.XSR.g14887.t1.cds</fullName>
    </submittedName>
</protein>
<feature type="transmembrane region" description="Helical" evidence="1">
    <location>
        <begin position="46"/>
        <end position="62"/>
    </location>
</feature>
<evidence type="ECO:0000313" key="3">
    <source>
        <dbReference type="Proteomes" id="UP001158576"/>
    </source>
</evidence>
<evidence type="ECO:0000256" key="1">
    <source>
        <dbReference type="SAM" id="Phobius"/>
    </source>
</evidence>
<keyword evidence="3" id="KW-1185">Reference proteome</keyword>
<dbReference type="EMBL" id="OU015569">
    <property type="protein sequence ID" value="CAG5097006.1"/>
    <property type="molecule type" value="Genomic_DNA"/>
</dbReference>
<dbReference type="Proteomes" id="UP001158576">
    <property type="component" value="Chromosome XSR"/>
</dbReference>
<sequence>MEREKKWRSLRLRGFILTLSLIFQLVFGICREILYWEDPRTVRTNVDNIISIVALAHAIIISQEKGGNASVTKFRTECTYWTLIVWLPVLILSICCASLNIYYDLHSLSEYNIAMMTLEWFSIFFFIFQPSAEKKGNAQDTMSICSATEIKVDQGIENLGTWF</sequence>
<keyword evidence="1" id="KW-0472">Membrane</keyword>